<dbReference type="GeneTree" id="ENSGT00940000165001"/>
<dbReference type="PROSITE" id="PS50089">
    <property type="entry name" value="ZF_RING_2"/>
    <property type="match status" value="1"/>
</dbReference>
<keyword evidence="3" id="KW-0862">Zinc</keyword>
<evidence type="ECO:0000256" key="2">
    <source>
        <dbReference type="ARBA" id="ARBA00022771"/>
    </source>
</evidence>
<keyword evidence="1" id="KW-0479">Metal-binding</keyword>
<dbReference type="AlphaFoldDB" id="A0A3B3S724"/>
<feature type="domain" description="RING-type" evidence="5">
    <location>
        <begin position="20"/>
        <end position="62"/>
    </location>
</feature>
<keyword evidence="2 4" id="KW-0863">Zinc-finger</keyword>
<evidence type="ECO:0000313" key="7">
    <source>
        <dbReference type="Proteomes" id="UP000261540"/>
    </source>
</evidence>
<evidence type="ECO:0000256" key="1">
    <source>
        <dbReference type="ARBA" id="ARBA00022723"/>
    </source>
</evidence>
<sequence>MAKSLAGPQPKTMMEMGLTCSVCQDIFTDPHLLPCGHTFCKTCLLDMLEHIMVIGFRCPECRAGFGFSIPLLKNFSVASIAEDFRKTQHRRNKPVNCDCCNPGNQATAVKTCLTCMLSMCEKHINPHLELPAFREHHLTEPLWDLRKMKCPQHEAYKFYCSASQTYVCRWCDIEAKSTNETMKLKTINKDMMVSLCWAVCFH</sequence>
<dbReference type="InterPro" id="IPR001841">
    <property type="entry name" value="Znf_RING"/>
</dbReference>
<dbReference type="Proteomes" id="UP000261540">
    <property type="component" value="Unplaced"/>
</dbReference>
<protein>
    <recommendedName>
        <fullName evidence="5">RING-type domain-containing protein</fullName>
    </recommendedName>
</protein>
<dbReference type="InterPro" id="IPR013083">
    <property type="entry name" value="Znf_RING/FYVE/PHD"/>
</dbReference>
<reference evidence="6" key="1">
    <citation type="submission" date="2025-08" db="UniProtKB">
        <authorList>
            <consortium name="Ensembl"/>
        </authorList>
    </citation>
    <scope>IDENTIFICATION</scope>
</reference>
<keyword evidence="7" id="KW-1185">Reference proteome</keyword>
<dbReference type="PANTHER" id="PTHR25465:SF73">
    <property type="entry name" value="E3 UBIQUITIN_ISG15 LIGASE TRIM25 ISOFORM X1"/>
    <property type="match status" value="1"/>
</dbReference>
<proteinExistence type="predicted"/>
<dbReference type="Gene3D" id="3.30.40.10">
    <property type="entry name" value="Zinc/RING finger domain, C3HC4 (zinc finger)"/>
    <property type="match status" value="1"/>
</dbReference>
<evidence type="ECO:0000313" key="6">
    <source>
        <dbReference type="Ensembl" id="ENSPKIP00000026574.1"/>
    </source>
</evidence>
<evidence type="ECO:0000256" key="3">
    <source>
        <dbReference type="ARBA" id="ARBA00022833"/>
    </source>
</evidence>
<dbReference type="PROSITE" id="PS00518">
    <property type="entry name" value="ZF_RING_1"/>
    <property type="match status" value="1"/>
</dbReference>
<name>A0A3B3S724_9TELE</name>
<dbReference type="InterPro" id="IPR017907">
    <property type="entry name" value="Znf_RING_CS"/>
</dbReference>
<dbReference type="InterPro" id="IPR027370">
    <property type="entry name" value="Znf-RING_euk"/>
</dbReference>
<dbReference type="PANTHER" id="PTHR25465">
    <property type="entry name" value="B-BOX DOMAIN CONTAINING"/>
    <property type="match status" value="1"/>
</dbReference>
<dbReference type="InterPro" id="IPR051051">
    <property type="entry name" value="E3_ubiq-ligase_TRIM/RNF"/>
</dbReference>
<dbReference type="Gene3D" id="4.10.830.40">
    <property type="match status" value="1"/>
</dbReference>
<evidence type="ECO:0000256" key="4">
    <source>
        <dbReference type="PROSITE-ProRule" id="PRU00175"/>
    </source>
</evidence>
<dbReference type="SMART" id="SM00184">
    <property type="entry name" value="RING"/>
    <property type="match status" value="1"/>
</dbReference>
<dbReference type="GO" id="GO:0008270">
    <property type="term" value="F:zinc ion binding"/>
    <property type="evidence" value="ECO:0007669"/>
    <property type="project" value="UniProtKB-KW"/>
</dbReference>
<dbReference type="SUPFAM" id="SSF57845">
    <property type="entry name" value="B-box zinc-binding domain"/>
    <property type="match status" value="1"/>
</dbReference>
<evidence type="ECO:0000259" key="5">
    <source>
        <dbReference type="PROSITE" id="PS50089"/>
    </source>
</evidence>
<reference evidence="6" key="2">
    <citation type="submission" date="2025-09" db="UniProtKB">
        <authorList>
            <consortium name="Ensembl"/>
        </authorList>
    </citation>
    <scope>IDENTIFICATION</scope>
</reference>
<dbReference type="CDD" id="cd19802">
    <property type="entry name" value="Bbox1_TRIM8-like"/>
    <property type="match status" value="1"/>
</dbReference>
<dbReference type="SUPFAM" id="SSF57850">
    <property type="entry name" value="RING/U-box"/>
    <property type="match status" value="1"/>
</dbReference>
<organism evidence="6 7">
    <name type="scientific">Paramormyrops kingsleyae</name>
    <dbReference type="NCBI Taxonomy" id="1676925"/>
    <lineage>
        <taxon>Eukaryota</taxon>
        <taxon>Metazoa</taxon>
        <taxon>Chordata</taxon>
        <taxon>Craniata</taxon>
        <taxon>Vertebrata</taxon>
        <taxon>Euteleostomi</taxon>
        <taxon>Actinopterygii</taxon>
        <taxon>Neopterygii</taxon>
        <taxon>Teleostei</taxon>
        <taxon>Osteoglossocephala</taxon>
        <taxon>Osteoglossomorpha</taxon>
        <taxon>Osteoglossiformes</taxon>
        <taxon>Mormyridae</taxon>
        <taxon>Paramormyrops</taxon>
    </lineage>
</organism>
<dbReference type="Ensembl" id="ENSPKIT00000007331.1">
    <property type="protein sequence ID" value="ENSPKIP00000026574.1"/>
    <property type="gene ID" value="ENSPKIG00000009003.1"/>
</dbReference>
<accession>A0A3B3S724</accession>
<dbReference type="Pfam" id="PF13445">
    <property type="entry name" value="zf-RING_UBOX"/>
    <property type="match status" value="1"/>
</dbReference>